<dbReference type="InterPro" id="IPR051313">
    <property type="entry name" value="Bact_iron-sidero_bind"/>
</dbReference>
<keyword evidence="9" id="KW-1185">Reference proteome</keyword>
<sequence>MSRSQAKPSRILSSICVVLTISLFASSCSAKPESDNATRHPEQASLLPAAEQTTSYPLTLESPFGETVLPERPERIAAVAPTAIDTELLLALGVTPILTSSLVSEGGYLDDHGAAEIETYEFVSGEDLPIETIAASHPDLIVAVGWTDGLSGVNLGDYYDRLTSIAPVLTSPDTSSQQLIPWQDSIRLLGSTLDLEDAATQVIAHHQEHFAEIRKEHPEFAGLTTSWVLHFGAANSLRYMSPSGSGTELFLSELGFIPNPKANQFVGDPWVSSELLTQIDADVLLLGQTVNASDEEMHELVTENTLFMNLGAVTSRHLVRLAPKTEDDRDLLWTVTVGGPIGQEWAADYLVPLIADVLTKTS</sequence>
<evidence type="ECO:0000256" key="3">
    <source>
        <dbReference type="ARBA" id="ARBA00022448"/>
    </source>
</evidence>
<gene>
    <name evidence="8" type="ORF">CIK66_18265</name>
</gene>
<dbReference type="PROSITE" id="PS51257">
    <property type="entry name" value="PROKAR_LIPOPROTEIN"/>
    <property type="match status" value="1"/>
</dbReference>
<dbReference type="PANTHER" id="PTHR30532:SF1">
    <property type="entry name" value="IRON(3+)-HYDROXAMATE-BINDING PROTEIN FHUD"/>
    <property type="match status" value="1"/>
</dbReference>
<evidence type="ECO:0000256" key="2">
    <source>
        <dbReference type="ARBA" id="ARBA00008814"/>
    </source>
</evidence>
<accession>A0A2A3YE90</accession>
<evidence type="ECO:0000256" key="4">
    <source>
        <dbReference type="ARBA" id="ARBA00022729"/>
    </source>
</evidence>
<dbReference type="AlphaFoldDB" id="A0A2A3YE90"/>
<protein>
    <submittedName>
        <fullName evidence="8">ABC transporter substrate-binding protein</fullName>
    </submittedName>
</protein>
<dbReference type="GO" id="GO:1901678">
    <property type="term" value="P:iron coordination entity transport"/>
    <property type="evidence" value="ECO:0007669"/>
    <property type="project" value="UniProtKB-ARBA"/>
</dbReference>
<dbReference type="EMBL" id="NRGR01000046">
    <property type="protein sequence ID" value="PCC37640.1"/>
    <property type="molecule type" value="Genomic_DNA"/>
</dbReference>
<keyword evidence="3" id="KW-0813">Transport</keyword>
<keyword evidence="4 6" id="KW-0732">Signal</keyword>
<feature type="chain" id="PRO_5012110429" evidence="6">
    <location>
        <begin position="31"/>
        <end position="362"/>
    </location>
</feature>
<dbReference type="Gene3D" id="3.40.50.1980">
    <property type="entry name" value="Nitrogenase molybdenum iron protein domain"/>
    <property type="match status" value="2"/>
</dbReference>
<dbReference type="OrthoDB" id="1846031at2"/>
<dbReference type="GO" id="GO:0030288">
    <property type="term" value="C:outer membrane-bounded periplasmic space"/>
    <property type="evidence" value="ECO:0007669"/>
    <property type="project" value="TreeGrafter"/>
</dbReference>
<comment type="similarity">
    <text evidence="2">Belongs to the bacterial solute-binding protein 8 family.</text>
</comment>
<feature type="compositionally biased region" description="Basic and acidic residues" evidence="5">
    <location>
        <begin position="32"/>
        <end position="42"/>
    </location>
</feature>
<comment type="subcellular location">
    <subcellularLocation>
        <location evidence="1">Cell envelope</location>
    </subcellularLocation>
</comment>
<name>A0A2A3YE90_9MICO</name>
<dbReference type="InterPro" id="IPR002491">
    <property type="entry name" value="ABC_transptr_periplasmic_BD"/>
</dbReference>
<dbReference type="Pfam" id="PF01497">
    <property type="entry name" value="Peripla_BP_2"/>
    <property type="match status" value="1"/>
</dbReference>
<feature type="region of interest" description="Disordered" evidence="5">
    <location>
        <begin position="32"/>
        <end position="52"/>
    </location>
</feature>
<dbReference type="Proteomes" id="UP000218598">
    <property type="component" value="Unassembled WGS sequence"/>
</dbReference>
<comment type="caution">
    <text evidence="8">The sequence shown here is derived from an EMBL/GenBank/DDBJ whole genome shotgun (WGS) entry which is preliminary data.</text>
</comment>
<evidence type="ECO:0000259" key="7">
    <source>
        <dbReference type="PROSITE" id="PS50983"/>
    </source>
</evidence>
<evidence type="ECO:0000256" key="1">
    <source>
        <dbReference type="ARBA" id="ARBA00004196"/>
    </source>
</evidence>
<evidence type="ECO:0000256" key="5">
    <source>
        <dbReference type="SAM" id="MobiDB-lite"/>
    </source>
</evidence>
<proteinExistence type="inferred from homology"/>
<dbReference type="PROSITE" id="PS50983">
    <property type="entry name" value="FE_B12_PBP"/>
    <property type="match status" value="1"/>
</dbReference>
<feature type="signal peptide" evidence="6">
    <location>
        <begin position="1"/>
        <end position="30"/>
    </location>
</feature>
<organism evidence="8 9">
    <name type="scientific">Brachybacterium alimentarium</name>
    <dbReference type="NCBI Taxonomy" id="47845"/>
    <lineage>
        <taxon>Bacteria</taxon>
        <taxon>Bacillati</taxon>
        <taxon>Actinomycetota</taxon>
        <taxon>Actinomycetes</taxon>
        <taxon>Micrococcales</taxon>
        <taxon>Dermabacteraceae</taxon>
        <taxon>Brachybacterium</taxon>
    </lineage>
</organism>
<dbReference type="PANTHER" id="PTHR30532">
    <property type="entry name" value="IRON III DICITRATE-BINDING PERIPLASMIC PROTEIN"/>
    <property type="match status" value="1"/>
</dbReference>
<reference evidence="8 9" key="1">
    <citation type="journal article" date="2017" name="Elife">
        <title>Extensive horizontal gene transfer in cheese-associated bacteria.</title>
        <authorList>
            <person name="Bonham K.S."/>
            <person name="Wolfe B.E."/>
            <person name="Dutton R.J."/>
        </authorList>
    </citation>
    <scope>NUCLEOTIDE SEQUENCE [LARGE SCALE GENOMIC DNA]</scope>
    <source>
        <strain evidence="8 9">341_9</strain>
    </source>
</reference>
<evidence type="ECO:0000256" key="6">
    <source>
        <dbReference type="SAM" id="SignalP"/>
    </source>
</evidence>
<feature type="domain" description="Fe/B12 periplasmic-binding" evidence="7">
    <location>
        <begin position="75"/>
        <end position="358"/>
    </location>
</feature>
<dbReference type="SUPFAM" id="SSF53807">
    <property type="entry name" value="Helical backbone' metal receptor"/>
    <property type="match status" value="1"/>
</dbReference>
<dbReference type="RefSeq" id="WP_096197987.1">
    <property type="nucleotide sequence ID" value="NZ_JBQQHC010000049.1"/>
</dbReference>
<evidence type="ECO:0000313" key="9">
    <source>
        <dbReference type="Proteomes" id="UP000218598"/>
    </source>
</evidence>
<evidence type="ECO:0000313" key="8">
    <source>
        <dbReference type="EMBL" id="PCC37640.1"/>
    </source>
</evidence>